<evidence type="ECO:0008006" key="4">
    <source>
        <dbReference type="Google" id="ProtNLM"/>
    </source>
</evidence>
<dbReference type="Proteomes" id="UP000464178">
    <property type="component" value="Chromosome"/>
</dbReference>
<dbReference type="AlphaFoldDB" id="A0A6P2DPK1"/>
<dbReference type="RefSeq" id="WP_162672988.1">
    <property type="nucleotide sequence ID" value="NZ_LR593886.1"/>
</dbReference>
<sequence>MRYALVLTAAALFAPIALSADPPAPPITFQTQPANRVLGDLRAAADLIGGEKAVKALNDSIKERFGEKGFNGLDMIRPVVGYVNLAPKPEDITAVIAFPITNEKDFLALCERFNKGKPEDLGKGLYQLPPLEPQYKARMRFSEQYAYISYGSKPEPALEAKALVPVNKLYDPAEQALFAGKLHFDRLTPEVKLAAAKGLEDFKRALDFGNGRGGLGIGAQEAAVFKPLVEEFEKMVGRYFLLLGGGDAAALRLNLDVPTGDLSVEATLNGKPDSALSKAIAGFKPVGNKFAGLLGPDTAVGFKTRLPFFNDELKAGAAKSLEEGQKLVPANDPAKALADEIFKGLIRTVKTGEVDIVGAVRGPNKDGDFSVVAAGAFEDTAALEKEFKAFVEKNAPENEQERFKWSADKAGTINIHTYKMAGGNFFDVTKPFGGDKCVIAFAFAPKGVFVAVGTDAVTVMKDALTVKAADAPVIDIVVNPDRLVKLVEKTGGPAAQVERVLGKEDKLVSAMSLAVSGGKELKVRYAINLRILPPAFFSSLERNEADPIEKN</sequence>
<feature type="signal peptide" evidence="1">
    <location>
        <begin position="1"/>
        <end position="19"/>
    </location>
</feature>
<accession>A0A6P2DPK1</accession>
<dbReference type="EMBL" id="LR593886">
    <property type="protein sequence ID" value="VTS03304.1"/>
    <property type="molecule type" value="Genomic_DNA"/>
</dbReference>
<keyword evidence="1" id="KW-0732">Signal</keyword>
<evidence type="ECO:0000256" key="1">
    <source>
        <dbReference type="SAM" id="SignalP"/>
    </source>
</evidence>
<protein>
    <recommendedName>
        <fullName evidence="4">DUF3352 domain-containing protein</fullName>
    </recommendedName>
</protein>
<evidence type="ECO:0000313" key="2">
    <source>
        <dbReference type="EMBL" id="VTS03304.1"/>
    </source>
</evidence>
<organism evidence="2 3">
    <name type="scientific">Gemmata massiliana</name>
    <dbReference type="NCBI Taxonomy" id="1210884"/>
    <lineage>
        <taxon>Bacteria</taxon>
        <taxon>Pseudomonadati</taxon>
        <taxon>Planctomycetota</taxon>
        <taxon>Planctomycetia</taxon>
        <taxon>Gemmatales</taxon>
        <taxon>Gemmataceae</taxon>
        <taxon>Gemmata</taxon>
    </lineage>
</organism>
<proteinExistence type="predicted"/>
<gene>
    <name evidence="2" type="ORF">SOIL9_72280</name>
</gene>
<dbReference type="KEGG" id="gms:SOIL9_72280"/>
<evidence type="ECO:0000313" key="3">
    <source>
        <dbReference type="Proteomes" id="UP000464178"/>
    </source>
</evidence>
<keyword evidence="3" id="KW-1185">Reference proteome</keyword>
<reference evidence="2 3" key="1">
    <citation type="submission" date="2019-05" db="EMBL/GenBank/DDBJ databases">
        <authorList>
            <consortium name="Science for Life Laboratories"/>
        </authorList>
    </citation>
    <scope>NUCLEOTIDE SEQUENCE [LARGE SCALE GENOMIC DNA]</scope>
    <source>
        <strain evidence="2">Soil9</strain>
    </source>
</reference>
<feature type="chain" id="PRO_5026899854" description="DUF3352 domain-containing protein" evidence="1">
    <location>
        <begin position="20"/>
        <end position="551"/>
    </location>
</feature>
<name>A0A6P2DPK1_9BACT</name>